<evidence type="ECO:0000313" key="2">
    <source>
        <dbReference type="Proteomes" id="UP000029558"/>
    </source>
</evidence>
<proteinExistence type="predicted"/>
<dbReference type="AlphaFoldDB" id="A0A1L6TAC2"/>
<evidence type="ECO:0000313" key="1">
    <source>
        <dbReference type="EMBL" id="ALB22192.1"/>
    </source>
</evidence>
<dbReference type="SUPFAM" id="SSF82649">
    <property type="entry name" value="SufE/NifU"/>
    <property type="match status" value="1"/>
</dbReference>
<accession>A0A1L6TAC2</accession>
<reference evidence="1 2" key="1">
    <citation type="journal article" date="2014" name="Genome Announc.">
        <title>Comparative Genome Analysis of Two Isolates of the Fish Pathogen Piscirickettsia salmonis from Different Hosts Reveals Major Differences in Virulence-Associated Secretion Systems.</title>
        <authorList>
            <person name="Bohle H."/>
            <person name="Henriquez P."/>
            <person name="Grothusen H."/>
            <person name="Navas E."/>
            <person name="Sandoval A."/>
            <person name="Bustamante F."/>
            <person name="Bustos P."/>
            <person name="Mancilla M."/>
        </authorList>
    </citation>
    <scope>NUCLEOTIDE SEQUENCE [LARGE SCALE GENOMIC DNA]</scope>
    <source>
        <strain evidence="2">B1-32597</strain>
    </source>
</reference>
<dbReference type="Gene3D" id="3.90.1010.10">
    <property type="match status" value="1"/>
</dbReference>
<gene>
    <name evidence="1" type="ORF">KU39_1009</name>
</gene>
<organism evidence="1 2">
    <name type="scientific">Piscirickettsia salmonis</name>
    <dbReference type="NCBI Taxonomy" id="1238"/>
    <lineage>
        <taxon>Bacteria</taxon>
        <taxon>Pseudomonadati</taxon>
        <taxon>Pseudomonadota</taxon>
        <taxon>Gammaproteobacteria</taxon>
        <taxon>Thiotrichales</taxon>
        <taxon>Piscirickettsiaceae</taxon>
        <taxon>Piscirickettsia</taxon>
    </lineage>
</organism>
<dbReference type="Proteomes" id="UP000029558">
    <property type="component" value="Chromosome"/>
</dbReference>
<name>A0A1L6TAC2_PISSA</name>
<sequence>MLNKAILYYLQQDQFVGEFAESSNTAKVYLGRPEADCFVLSLQHDSKHVTAIRFLAQGSPVLIASCAYVSEQLHEGALELLNTLGSKQLVAYFSLDNKDISKAVLVENALKQLYRQLAL</sequence>
<dbReference type="RefSeq" id="WP_017376082.1">
    <property type="nucleotide sequence ID" value="NZ_CP012508.1"/>
</dbReference>
<protein>
    <submittedName>
        <fullName evidence="1">1,2-diacylglycerol 3-glucosyltransferase</fullName>
    </submittedName>
</protein>
<dbReference type="EMBL" id="CP012508">
    <property type="protein sequence ID" value="ALB22192.1"/>
    <property type="molecule type" value="Genomic_DNA"/>
</dbReference>